<dbReference type="STRING" id="35608.A0A2U1LND0"/>
<reference evidence="1 2" key="1">
    <citation type="journal article" date="2018" name="Mol. Plant">
        <title>The genome of Artemisia annua provides insight into the evolution of Asteraceae family and artemisinin biosynthesis.</title>
        <authorList>
            <person name="Shen Q."/>
            <person name="Zhang L."/>
            <person name="Liao Z."/>
            <person name="Wang S."/>
            <person name="Yan T."/>
            <person name="Shi P."/>
            <person name="Liu M."/>
            <person name="Fu X."/>
            <person name="Pan Q."/>
            <person name="Wang Y."/>
            <person name="Lv Z."/>
            <person name="Lu X."/>
            <person name="Zhang F."/>
            <person name="Jiang W."/>
            <person name="Ma Y."/>
            <person name="Chen M."/>
            <person name="Hao X."/>
            <person name="Li L."/>
            <person name="Tang Y."/>
            <person name="Lv G."/>
            <person name="Zhou Y."/>
            <person name="Sun X."/>
            <person name="Brodelius P.E."/>
            <person name="Rose J.K.C."/>
            <person name="Tang K."/>
        </authorList>
    </citation>
    <scope>NUCLEOTIDE SEQUENCE [LARGE SCALE GENOMIC DNA]</scope>
    <source>
        <strain evidence="2">cv. Huhao1</strain>
        <tissue evidence="1">Leaf</tissue>
    </source>
</reference>
<gene>
    <name evidence="1" type="ORF">CTI12_AA471780</name>
</gene>
<accession>A0A2U1LND0</accession>
<keyword evidence="2" id="KW-1185">Reference proteome</keyword>
<comment type="caution">
    <text evidence="1">The sequence shown here is derived from an EMBL/GenBank/DDBJ whole genome shotgun (WGS) entry which is preliminary data.</text>
</comment>
<sequence>MFDDLTKKHIFGTSRAAPCEAVWRLFSFDIHYSYPSVMKLNFHLPNQNSITLRDSQNLSALLKREQIKLTMFTEWFELNKRDTEAEKLPYAELPKFYVWHEKSDVRVWIGKEILKWRLGFLT</sequence>
<protein>
    <submittedName>
        <fullName evidence="1">Uncharacterized protein</fullName>
    </submittedName>
</protein>
<dbReference type="Proteomes" id="UP000245207">
    <property type="component" value="Unassembled WGS sequence"/>
</dbReference>
<dbReference type="OrthoDB" id="1678422at2759"/>
<dbReference type="AlphaFoldDB" id="A0A2U1LND0"/>
<proteinExistence type="predicted"/>
<evidence type="ECO:0000313" key="1">
    <source>
        <dbReference type="EMBL" id="PWA50507.1"/>
    </source>
</evidence>
<dbReference type="EMBL" id="PKPP01008503">
    <property type="protein sequence ID" value="PWA50507.1"/>
    <property type="molecule type" value="Genomic_DNA"/>
</dbReference>
<organism evidence="1 2">
    <name type="scientific">Artemisia annua</name>
    <name type="common">Sweet wormwood</name>
    <dbReference type="NCBI Taxonomy" id="35608"/>
    <lineage>
        <taxon>Eukaryota</taxon>
        <taxon>Viridiplantae</taxon>
        <taxon>Streptophyta</taxon>
        <taxon>Embryophyta</taxon>
        <taxon>Tracheophyta</taxon>
        <taxon>Spermatophyta</taxon>
        <taxon>Magnoliopsida</taxon>
        <taxon>eudicotyledons</taxon>
        <taxon>Gunneridae</taxon>
        <taxon>Pentapetalae</taxon>
        <taxon>asterids</taxon>
        <taxon>campanulids</taxon>
        <taxon>Asterales</taxon>
        <taxon>Asteraceae</taxon>
        <taxon>Asteroideae</taxon>
        <taxon>Anthemideae</taxon>
        <taxon>Artemisiinae</taxon>
        <taxon>Artemisia</taxon>
    </lineage>
</organism>
<evidence type="ECO:0000313" key="2">
    <source>
        <dbReference type="Proteomes" id="UP000245207"/>
    </source>
</evidence>
<name>A0A2U1LND0_ARTAN</name>